<evidence type="ECO:0000256" key="2">
    <source>
        <dbReference type="ARBA" id="ARBA00012587"/>
    </source>
</evidence>
<organism evidence="8 9">
    <name type="scientific">Chelatococcus albus</name>
    <dbReference type="NCBI Taxonomy" id="3047466"/>
    <lineage>
        <taxon>Bacteria</taxon>
        <taxon>Pseudomonadati</taxon>
        <taxon>Pseudomonadota</taxon>
        <taxon>Alphaproteobacteria</taxon>
        <taxon>Hyphomicrobiales</taxon>
        <taxon>Chelatococcaceae</taxon>
        <taxon>Chelatococcus</taxon>
    </lineage>
</organism>
<sequence length="403" mass="43462">MTARRRNIWCSGLFALMSAATVTSAPPAFADAPTHVGAARLEASSFGALAGWAADDHGAAFRAFRRTCEAIVAGRAALRRGLAASQRLQAVCRAAVTLPAAPDAATARAFFERHFMPHAVVLPDGEGFLTGYYEPEFDGALARTDRFSAPLLARPEDLVTLKPGESLPGLDPTLTGARLGPRGYEPYPDRAAIEDGALGEKANPLVYLDPIEAFLAHVQGSVRVRLPDGRRLRFAYDGRNGQPYASVGRLVAEETGLPPAELTTDRLVAWLRAHPADARRLMRQNRSYIFFRRADELRPEHGPLGAAAVQLVPGRSIAVDRTLWPYALPFWIEAELPEPDAGTATLRRLMIAQDTGSAILGPARADIFFGSGPEAGLRAGLVRHPGRFVVLLPRDPGEGGRER</sequence>
<comment type="caution">
    <text evidence="8">The sequence shown here is derived from an EMBL/GenBank/DDBJ whole genome shotgun (WGS) entry which is preliminary data.</text>
</comment>
<dbReference type="EMBL" id="JASJEV010000006">
    <property type="protein sequence ID" value="MDJ1158724.1"/>
    <property type="molecule type" value="Genomic_DNA"/>
</dbReference>
<dbReference type="Gene3D" id="2.40.240.50">
    <property type="entry name" value="Barwin-like endoglucanases"/>
    <property type="match status" value="1"/>
</dbReference>
<dbReference type="Gene3D" id="2.40.40.10">
    <property type="entry name" value="RlpA-like domain"/>
    <property type="match status" value="1"/>
</dbReference>
<accession>A0ABT7AIU0</accession>
<dbReference type="PANTHER" id="PTHR30124">
    <property type="entry name" value="MEMBRANE-BOUND LYTIC MUREIN TRANSGLYCOSYLASE A"/>
    <property type="match status" value="1"/>
</dbReference>
<gene>
    <name evidence="8" type="ORF">QNA08_10815</name>
</gene>
<dbReference type="PANTHER" id="PTHR30124:SF0">
    <property type="entry name" value="MEMBRANE-BOUND LYTIC MUREIN TRANSGLYCOSYLASE A"/>
    <property type="match status" value="1"/>
</dbReference>
<dbReference type="CDD" id="cd14668">
    <property type="entry name" value="mlta_B"/>
    <property type="match status" value="1"/>
</dbReference>
<keyword evidence="6" id="KW-0732">Signal</keyword>
<dbReference type="CDD" id="cd14485">
    <property type="entry name" value="mltA_like_LT_A"/>
    <property type="match status" value="1"/>
</dbReference>
<protein>
    <recommendedName>
        <fullName evidence="2">peptidoglycan lytic exotransglycosylase</fullName>
        <ecNumber evidence="2">4.2.2.n1</ecNumber>
    </recommendedName>
    <alternativeName>
        <fullName evidence="5">Murein hydrolase A</fullName>
    </alternativeName>
</protein>
<dbReference type="EC" id="4.2.2.n1" evidence="2"/>
<feature type="signal peptide" evidence="6">
    <location>
        <begin position="1"/>
        <end position="30"/>
    </location>
</feature>
<proteinExistence type="predicted"/>
<feature type="chain" id="PRO_5045761753" description="peptidoglycan lytic exotransglycosylase" evidence="6">
    <location>
        <begin position="31"/>
        <end position="403"/>
    </location>
</feature>
<dbReference type="InterPro" id="IPR036908">
    <property type="entry name" value="RlpA-like_sf"/>
</dbReference>
<dbReference type="InterPro" id="IPR005300">
    <property type="entry name" value="MltA_B"/>
</dbReference>
<dbReference type="Pfam" id="PF06725">
    <property type="entry name" value="3D"/>
    <property type="match status" value="1"/>
</dbReference>
<evidence type="ECO:0000259" key="7">
    <source>
        <dbReference type="SMART" id="SM00925"/>
    </source>
</evidence>
<keyword evidence="4" id="KW-0961">Cell wall biogenesis/degradation</keyword>
<comment type="catalytic activity">
    <reaction evidence="1">
        <text>Exolytic cleavage of the (1-&gt;4)-beta-glycosidic linkage between N-acetylmuramic acid (MurNAc) and N-acetylglucosamine (GlcNAc) residues in peptidoglycan, from either the reducing or the non-reducing ends of the peptidoglycan chains, with concomitant formation of a 1,6-anhydrobond in the MurNAc residue.</text>
        <dbReference type="EC" id="4.2.2.n1"/>
    </reaction>
</comment>
<evidence type="ECO:0000256" key="4">
    <source>
        <dbReference type="ARBA" id="ARBA00023316"/>
    </source>
</evidence>
<evidence type="ECO:0000256" key="1">
    <source>
        <dbReference type="ARBA" id="ARBA00001420"/>
    </source>
</evidence>
<evidence type="ECO:0000256" key="3">
    <source>
        <dbReference type="ARBA" id="ARBA00023239"/>
    </source>
</evidence>
<reference evidence="8 9" key="1">
    <citation type="submission" date="2023-05" db="EMBL/GenBank/DDBJ databases">
        <title>Chelatococcus sp. nov., a moderately thermophilic bacterium isolated from hot spring microbial mat.</title>
        <authorList>
            <person name="Hu C.-J."/>
            <person name="Li W.-J."/>
        </authorList>
    </citation>
    <scope>NUCLEOTIDE SEQUENCE [LARGE SCALE GENOMIC DNA]</scope>
    <source>
        <strain evidence="8 9">SYSU G07232</strain>
    </source>
</reference>
<dbReference type="SUPFAM" id="SSF50685">
    <property type="entry name" value="Barwin-like endoglucanases"/>
    <property type="match status" value="1"/>
</dbReference>
<dbReference type="InterPro" id="IPR026044">
    <property type="entry name" value="MltA"/>
</dbReference>
<dbReference type="Pfam" id="PF03562">
    <property type="entry name" value="MltA"/>
    <property type="match status" value="1"/>
</dbReference>
<evidence type="ECO:0000256" key="6">
    <source>
        <dbReference type="SAM" id="SignalP"/>
    </source>
</evidence>
<feature type="domain" description="Lytic transglycosylase MltA" evidence="7">
    <location>
        <begin position="136"/>
        <end position="292"/>
    </location>
</feature>
<keyword evidence="9" id="KW-1185">Reference proteome</keyword>
<dbReference type="PIRSF" id="PIRSF019422">
    <property type="entry name" value="MltA"/>
    <property type="match status" value="1"/>
</dbReference>
<evidence type="ECO:0000313" key="8">
    <source>
        <dbReference type="EMBL" id="MDJ1158724.1"/>
    </source>
</evidence>
<dbReference type="Proteomes" id="UP001321492">
    <property type="component" value="Unassembled WGS sequence"/>
</dbReference>
<dbReference type="InterPro" id="IPR010611">
    <property type="entry name" value="3D_dom"/>
</dbReference>
<evidence type="ECO:0000313" key="9">
    <source>
        <dbReference type="Proteomes" id="UP001321492"/>
    </source>
</evidence>
<evidence type="ECO:0000256" key="5">
    <source>
        <dbReference type="ARBA" id="ARBA00030918"/>
    </source>
</evidence>
<name>A0ABT7AIU0_9HYPH</name>
<dbReference type="SMART" id="SM00925">
    <property type="entry name" value="MltA"/>
    <property type="match status" value="1"/>
</dbReference>
<keyword evidence="3" id="KW-0456">Lyase</keyword>